<feature type="signal peptide" evidence="1">
    <location>
        <begin position="1"/>
        <end position="24"/>
    </location>
</feature>
<gene>
    <name evidence="4" type="ORF">SAMN05443549_102373</name>
</gene>
<dbReference type="InterPro" id="IPR032260">
    <property type="entry name" value="DUF5060"/>
</dbReference>
<name>A0A1M5HTL0_9FLAO</name>
<dbReference type="Gene3D" id="3.90.245.10">
    <property type="entry name" value="Ribonucleoside hydrolase-like"/>
    <property type="match status" value="1"/>
</dbReference>
<accession>A0A1M5HTL0</accession>
<feature type="domain" description="Cellulose-binding Sde182 nucleoside hydrolase-like" evidence="2">
    <location>
        <begin position="37"/>
        <end position="279"/>
    </location>
</feature>
<dbReference type="InterPro" id="IPR036452">
    <property type="entry name" value="Ribo_hydro-like"/>
</dbReference>
<feature type="domain" description="DUF5060" evidence="3">
    <location>
        <begin position="299"/>
        <end position="361"/>
    </location>
</feature>
<dbReference type="SUPFAM" id="SSF53590">
    <property type="entry name" value="Nucleoside hydrolase"/>
    <property type="match status" value="1"/>
</dbReference>
<dbReference type="EMBL" id="FQWB01000002">
    <property type="protein sequence ID" value="SHG19296.1"/>
    <property type="molecule type" value="Genomic_DNA"/>
</dbReference>
<reference evidence="5" key="1">
    <citation type="submission" date="2016-11" db="EMBL/GenBank/DDBJ databases">
        <authorList>
            <person name="Varghese N."/>
            <person name="Submissions S."/>
        </authorList>
    </citation>
    <scope>NUCLEOTIDE SEQUENCE [LARGE SCALE GENOMIC DNA]</scope>
    <source>
        <strain evidence="5">DSM 19978</strain>
    </source>
</reference>
<dbReference type="InterPro" id="IPR011483">
    <property type="entry name" value="Sde182_NH-like"/>
</dbReference>
<evidence type="ECO:0000313" key="5">
    <source>
        <dbReference type="Proteomes" id="UP000184516"/>
    </source>
</evidence>
<dbReference type="STRING" id="468056.SAMN05443549_102373"/>
<protein>
    <submittedName>
        <fullName evidence="4">Uncharacterized protein</fullName>
    </submittedName>
</protein>
<feature type="chain" id="PRO_5012635341" evidence="1">
    <location>
        <begin position="25"/>
        <end position="433"/>
    </location>
</feature>
<dbReference type="Pfam" id="PF16586">
    <property type="entry name" value="DUF5060"/>
    <property type="match status" value="1"/>
</dbReference>
<dbReference type="AlphaFoldDB" id="A0A1M5HTL0"/>
<keyword evidence="1" id="KW-0732">Signal</keyword>
<evidence type="ECO:0000256" key="1">
    <source>
        <dbReference type="SAM" id="SignalP"/>
    </source>
</evidence>
<evidence type="ECO:0000313" key="4">
    <source>
        <dbReference type="EMBL" id="SHG19296.1"/>
    </source>
</evidence>
<dbReference type="GO" id="GO:0016799">
    <property type="term" value="F:hydrolase activity, hydrolyzing N-glycosyl compounds"/>
    <property type="evidence" value="ECO:0007669"/>
    <property type="project" value="InterPro"/>
</dbReference>
<organism evidence="4 5">
    <name type="scientific">Flavobacterium fluvii</name>
    <dbReference type="NCBI Taxonomy" id="468056"/>
    <lineage>
        <taxon>Bacteria</taxon>
        <taxon>Pseudomonadati</taxon>
        <taxon>Bacteroidota</taxon>
        <taxon>Flavobacteriia</taxon>
        <taxon>Flavobacteriales</taxon>
        <taxon>Flavobacteriaceae</taxon>
        <taxon>Flavobacterium</taxon>
    </lineage>
</organism>
<keyword evidence="5" id="KW-1185">Reference proteome</keyword>
<sequence length="433" mass="49241">MLKQYLKKTTALVLFGMVGFMAVAQSNSTTKEKPKPRILVSSDIGGTDPDDFQSMIHLMMYSDLFQIEGLVSSPFGDGRKKHFLDMIDLYEKDFPKLTTHNKNLTNPNDLRKVCKQGTIPSAPFKGYSTATEGSEWIIKCAKQKNNQPLWVLVWGGLEDLAQALHDSPEIEKKIKVYWIGGPNKKWSINAYSYIAKNHPNLWMIEANATYRGWIIDSESPKEISSEAYYGNYIQGRGAMGKAFKNYYNGNVKMGDTPSLAYLMNGDPNNPLTDSWGGSFTPINRSSRNVFERNTTIKDTVAAYAVLEWRFKGPKMNVPKDSACFIFEAGGQKWPGYCLGEGVYAVRYSSKKQETCTYVTTSSIPELNEQKGQFVSTIPWPGKQTPDDYKLGKHWYGDRQEPELFLEQQQGAKTISKFRSEFLLDWAKRWEWLN</sequence>
<evidence type="ECO:0000259" key="3">
    <source>
        <dbReference type="Pfam" id="PF16586"/>
    </source>
</evidence>
<dbReference type="Pfam" id="PF07632">
    <property type="entry name" value="Sde182_NH-like"/>
    <property type="match status" value="1"/>
</dbReference>
<proteinExistence type="predicted"/>
<dbReference type="Proteomes" id="UP000184516">
    <property type="component" value="Unassembled WGS sequence"/>
</dbReference>
<evidence type="ECO:0000259" key="2">
    <source>
        <dbReference type="Pfam" id="PF07632"/>
    </source>
</evidence>
<dbReference type="RefSeq" id="WP_211517979.1">
    <property type="nucleotide sequence ID" value="NZ_FQWB01000002.1"/>
</dbReference>